<keyword evidence="3 6" id="KW-0732">Signal</keyword>
<reference evidence="9 10" key="1">
    <citation type="submission" date="2019-08" db="EMBL/GenBank/DDBJ databases">
        <title>Antarcticibacterium arcticum sp. nov., a bacterium isolated from marine sediment of the Canadian Beaufort Sea.</title>
        <authorList>
            <person name="Lee Y.M."/>
            <person name="Baek K."/>
            <person name="Lee D.-H."/>
            <person name="Shin S.C."/>
            <person name="Jin Y.K."/>
            <person name="Park Y."/>
        </authorList>
    </citation>
    <scope>NUCLEOTIDE SEQUENCE [LARGE SCALE GENOMIC DNA]</scope>
    <source>
        <strain evidence="9 10">PAMC 28998</strain>
    </source>
</reference>
<dbReference type="InterPro" id="IPR012944">
    <property type="entry name" value="SusD_RagB_dom"/>
</dbReference>
<keyword evidence="4" id="KW-0472">Membrane</keyword>
<dbReference type="CDD" id="cd08977">
    <property type="entry name" value="SusD"/>
    <property type="match status" value="1"/>
</dbReference>
<dbReference type="Gene3D" id="1.25.40.900">
    <property type="match status" value="1"/>
</dbReference>
<evidence type="ECO:0000256" key="2">
    <source>
        <dbReference type="ARBA" id="ARBA00006275"/>
    </source>
</evidence>
<dbReference type="Pfam" id="PF14322">
    <property type="entry name" value="SusD-like_3"/>
    <property type="match status" value="1"/>
</dbReference>
<dbReference type="PROSITE" id="PS51257">
    <property type="entry name" value="PROKAR_LIPOPROTEIN"/>
    <property type="match status" value="1"/>
</dbReference>
<dbReference type="KEGG" id="anp:FK178_10690"/>
<evidence type="ECO:0000256" key="4">
    <source>
        <dbReference type="ARBA" id="ARBA00023136"/>
    </source>
</evidence>
<dbReference type="Gene3D" id="2.20.20.130">
    <property type="match status" value="1"/>
</dbReference>
<dbReference type="EMBL" id="CP042476">
    <property type="protein sequence ID" value="QED38154.1"/>
    <property type="molecule type" value="Genomic_DNA"/>
</dbReference>
<dbReference type="GO" id="GO:0009279">
    <property type="term" value="C:cell outer membrane"/>
    <property type="evidence" value="ECO:0007669"/>
    <property type="project" value="UniProtKB-SubCell"/>
</dbReference>
<evidence type="ECO:0000256" key="3">
    <source>
        <dbReference type="ARBA" id="ARBA00022729"/>
    </source>
</evidence>
<comment type="similarity">
    <text evidence="2">Belongs to the SusD family.</text>
</comment>
<evidence type="ECO:0000259" key="8">
    <source>
        <dbReference type="Pfam" id="PF14322"/>
    </source>
</evidence>
<gene>
    <name evidence="9" type="ORF">FK178_10690</name>
</gene>
<organism evidence="9 10">
    <name type="scientific">Antarcticibacterium arcticum</name>
    <dbReference type="NCBI Taxonomy" id="2585771"/>
    <lineage>
        <taxon>Bacteria</taxon>
        <taxon>Pseudomonadati</taxon>
        <taxon>Bacteroidota</taxon>
        <taxon>Flavobacteriia</taxon>
        <taxon>Flavobacteriales</taxon>
        <taxon>Flavobacteriaceae</taxon>
        <taxon>Antarcticibacterium</taxon>
    </lineage>
</organism>
<evidence type="ECO:0000256" key="1">
    <source>
        <dbReference type="ARBA" id="ARBA00004442"/>
    </source>
</evidence>
<dbReference type="Gene3D" id="1.25.40.390">
    <property type="match status" value="1"/>
</dbReference>
<sequence length="474" mass="51038">MKRTIKYLLLFVLSIGTFTSCSEDDLEPTLAQSKSIETSINSLNDLDALLIGAMERMSASSYYGRDIIILGEIFSDNTTSNANSNRFVVEAQMDLNAQSAIASTLWSQIYGVIASANIIIGAEGIAGDEARINHVKGQAYALRALAHFDLVKFYGQQNVGGSTLNLSAVGVPYVTAFRDNDNLFPSRNTVQEVRDLAYADLAMAQSLMSASLNNPSKEFITTHAAYAIEARIANYFGDHARALTAAKTVIDSGVFSVASEGSFLSNFRSRGSANSIFEIANTPTDNPGINGLANIYQVGSYGDVVALPNLAAIYEDGDVRGATPYDPTAGVLPTTVIGESANGTLRNVGKYPRTAPFEDNIPVIRYEEIILIYAEALIRTGGADALTWLNLIPANRGASLYTEATIANVLLERRKELAFEGFRFHDLARTGMDVKSVDIIQLHNGVAYGAYNFAMPIPTSEVGVNANINQNAGY</sequence>
<evidence type="ECO:0000259" key="7">
    <source>
        <dbReference type="Pfam" id="PF07980"/>
    </source>
</evidence>
<feature type="domain" description="RagB/SusD" evidence="7">
    <location>
        <begin position="358"/>
        <end position="474"/>
    </location>
</feature>
<feature type="signal peptide" evidence="6">
    <location>
        <begin position="1"/>
        <end position="22"/>
    </location>
</feature>
<dbReference type="InterPro" id="IPR011990">
    <property type="entry name" value="TPR-like_helical_dom_sf"/>
</dbReference>
<name>A0A5B8YK82_9FLAO</name>
<feature type="chain" id="PRO_5023068799" evidence="6">
    <location>
        <begin position="23"/>
        <end position="474"/>
    </location>
</feature>
<dbReference type="AlphaFoldDB" id="A0A5B8YK82"/>
<dbReference type="Pfam" id="PF07980">
    <property type="entry name" value="SusD_RagB"/>
    <property type="match status" value="1"/>
</dbReference>
<evidence type="ECO:0000256" key="5">
    <source>
        <dbReference type="ARBA" id="ARBA00023237"/>
    </source>
</evidence>
<feature type="domain" description="SusD-like N-terminal" evidence="8">
    <location>
        <begin position="36"/>
        <end position="232"/>
    </location>
</feature>
<evidence type="ECO:0000313" key="10">
    <source>
        <dbReference type="Proteomes" id="UP000321954"/>
    </source>
</evidence>
<evidence type="ECO:0000256" key="6">
    <source>
        <dbReference type="SAM" id="SignalP"/>
    </source>
</evidence>
<dbReference type="RefSeq" id="WP_146834708.1">
    <property type="nucleotide sequence ID" value="NZ_CP042476.1"/>
</dbReference>
<dbReference type="OrthoDB" id="630434at2"/>
<comment type="subcellular location">
    <subcellularLocation>
        <location evidence="1">Cell outer membrane</location>
    </subcellularLocation>
</comment>
<keyword evidence="5" id="KW-0998">Cell outer membrane</keyword>
<protein>
    <submittedName>
        <fullName evidence="9">RagB/SusD family nutrient uptake outer membrane protein</fullName>
    </submittedName>
</protein>
<dbReference type="SUPFAM" id="SSF48452">
    <property type="entry name" value="TPR-like"/>
    <property type="match status" value="1"/>
</dbReference>
<proteinExistence type="inferred from homology"/>
<evidence type="ECO:0000313" key="9">
    <source>
        <dbReference type="EMBL" id="QED38154.1"/>
    </source>
</evidence>
<accession>A0A5B8YK82</accession>
<dbReference type="Proteomes" id="UP000321954">
    <property type="component" value="Chromosome"/>
</dbReference>
<dbReference type="InterPro" id="IPR033985">
    <property type="entry name" value="SusD-like_N"/>
</dbReference>
<keyword evidence="10" id="KW-1185">Reference proteome</keyword>